<dbReference type="EMBL" id="BAAABY010000011">
    <property type="protein sequence ID" value="GAA0454179.1"/>
    <property type="molecule type" value="Genomic_DNA"/>
</dbReference>
<feature type="transmembrane region" description="Helical" evidence="1">
    <location>
        <begin position="127"/>
        <end position="151"/>
    </location>
</feature>
<keyword evidence="1" id="KW-0812">Transmembrane</keyword>
<evidence type="ECO:0008006" key="4">
    <source>
        <dbReference type="Google" id="ProtNLM"/>
    </source>
</evidence>
<evidence type="ECO:0000313" key="3">
    <source>
        <dbReference type="Proteomes" id="UP001500909"/>
    </source>
</evidence>
<keyword evidence="3" id="KW-1185">Reference proteome</keyword>
<comment type="caution">
    <text evidence="2">The sequence shown here is derived from an EMBL/GenBank/DDBJ whole genome shotgun (WGS) entry which is preliminary data.</text>
</comment>
<organism evidence="2 3">
    <name type="scientific">Streptomyces olivaceiscleroticus</name>
    <dbReference type="NCBI Taxonomy" id="68245"/>
    <lineage>
        <taxon>Bacteria</taxon>
        <taxon>Bacillati</taxon>
        <taxon>Actinomycetota</taxon>
        <taxon>Actinomycetes</taxon>
        <taxon>Kitasatosporales</taxon>
        <taxon>Streptomycetaceae</taxon>
        <taxon>Streptomyces</taxon>
    </lineage>
</organism>
<accession>A0ABP3JLN3</accession>
<name>A0ABP3JLN3_9ACTN</name>
<gene>
    <name evidence="2" type="ORF">GCM10010361_17800</name>
</gene>
<reference evidence="3" key="1">
    <citation type="journal article" date="2019" name="Int. J. Syst. Evol. Microbiol.">
        <title>The Global Catalogue of Microorganisms (GCM) 10K type strain sequencing project: providing services to taxonomists for standard genome sequencing and annotation.</title>
        <authorList>
            <consortium name="The Broad Institute Genomics Platform"/>
            <consortium name="The Broad Institute Genome Sequencing Center for Infectious Disease"/>
            <person name="Wu L."/>
            <person name="Ma J."/>
        </authorList>
    </citation>
    <scope>NUCLEOTIDE SEQUENCE [LARGE SCALE GENOMIC DNA]</scope>
    <source>
        <strain evidence="3">JCM 4805</strain>
    </source>
</reference>
<evidence type="ECO:0000313" key="2">
    <source>
        <dbReference type="EMBL" id="GAA0454179.1"/>
    </source>
</evidence>
<feature type="transmembrane region" description="Helical" evidence="1">
    <location>
        <begin position="37"/>
        <end position="56"/>
    </location>
</feature>
<dbReference type="Proteomes" id="UP001500909">
    <property type="component" value="Unassembled WGS sequence"/>
</dbReference>
<dbReference type="RefSeq" id="WP_346094344.1">
    <property type="nucleotide sequence ID" value="NZ_BAAABY010000011.1"/>
</dbReference>
<keyword evidence="1" id="KW-0472">Membrane</keyword>
<evidence type="ECO:0000256" key="1">
    <source>
        <dbReference type="SAM" id="Phobius"/>
    </source>
</evidence>
<protein>
    <recommendedName>
        <fullName evidence="4">DUF350 domain-containing protein</fullName>
    </recommendedName>
</protein>
<keyword evidence="1" id="KW-1133">Transmembrane helix</keyword>
<sequence>MNTTGAAAGGIGAVALGLVFLFYQIGRWRGGDPTPKVHFFAGVAMAALLFLGAGILGTMGGAAAALGDGVGQYALAKATAVDSSGGTHHALTGGEKVGVGGAILGLCLLALYLGLIKSGRADLKEPIIRGALVGIWLGASTGLIGMALGLIRTSGNQIGDILINTI</sequence>
<feature type="transmembrane region" description="Helical" evidence="1">
    <location>
        <begin position="97"/>
        <end position="115"/>
    </location>
</feature>
<feature type="transmembrane region" description="Helical" evidence="1">
    <location>
        <begin position="6"/>
        <end position="25"/>
    </location>
</feature>
<proteinExistence type="predicted"/>